<dbReference type="AlphaFoldDB" id="A0A545T728"/>
<dbReference type="InterPro" id="IPR001633">
    <property type="entry name" value="EAL_dom"/>
</dbReference>
<evidence type="ECO:0000313" key="5">
    <source>
        <dbReference type="Proteomes" id="UP000317839"/>
    </source>
</evidence>
<dbReference type="InterPro" id="IPR003018">
    <property type="entry name" value="GAF"/>
</dbReference>
<dbReference type="PANTHER" id="PTHR44757">
    <property type="entry name" value="DIGUANYLATE CYCLASE DGCP"/>
    <property type="match status" value="1"/>
</dbReference>
<keyword evidence="5" id="KW-1185">Reference proteome</keyword>
<dbReference type="CDD" id="cd01949">
    <property type="entry name" value="GGDEF"/>
    <property type="match status" value="1"/>
</dbReference>
<proteinExistence type="predicted"/>
<dbReference type="CDD" id="cd01948">
    <property type="entry name" value="EAL"/>
    <property type="match status" value="1"/>
</dbReference>
<evidence type="ECO:0000259" key="2">
    <source>
        <dbReference type="PROSITE" id="PS50883"/>
    </source>
</evidence>
<comment type="caution">
    <text evidence="4">The sequence shown here is derived from an EMBL/GenBank/DDBJ whole genome shotgun (WGS) entry which is preliminary data.</text>
</comment>
<accession>A0A545T728</accession>
<dbReference type="InterPro" id="IPR035919">
    <property type="entry name" value="EAL_sf"/>
</dbReference>
<dbReference type="SMART" id="SM00267">
    <property type="entry name" value="GGDEF"/>
    <property type="match status" value="1"/>
</dbReference>
<evidence type="ECO:0000259" key="3">
    <source>
        <dbReference type="PROSITE" id="PS50887"/>
    </source>
</evidence>
<dbReference type="Gene3D" id="3.30.70.270">
    <property type="match status" value="1"/>
</dbReference>
<dbReference type="PANTHER" id="PTHR44757:SF2">
    <property type="entry name" value="BIOFILM ARCHITECTURE MAINTENANCE PROTEIN MBAA"/>
    <property type="match status" value="1"/>
</dbReference>
<name>A0A545T728_9GAMM</name>
<dbReference type="SUPFAM" id="SSF55073">
    <property type="entry name" value="Nucleotide cyclase"/>
    <property type="match status" value="1"/>
</dbReference>
<evidence type="ECO:0000313" key="4">
    <source>
        <dbReference type="EMBL" id="TQV73034.1"/>
    </source>
</evidence>
<comment type="cofactor">
    <cofactor evidence="1">
        <name>Mg(2+)</name>
        <dbReference type="ChEBI" id="CHEBI:18420"/>
    </cofactor>
</comment>
<dbReference type="EMBL" id="VIKR01000004">
    <property type="protein sequence ID" value="TQV73034.1"/>
    <property type="molecule type" value="Genomic_DNA"/>
</dbReference>
<dbReference type="GO" id="GO:0003824">
    <property type="term" value="F:catalytic activity"/>
    <property type="evidence" value="ECO:0007669"/>
    <property type="project" value="UniProtKB-ARBA"/>
</dbReference>
<dbReference type="Gene3D" id="3.20.20.450">
    <property type="entry name" value="EAL domain"/>
    <property type="match status" value="1"/>
</dbReference>
<dbReference type="Gene3D" id="3.30.450.40">
    <property type="match status" value="2"/>
</dbReference>
<evidence type="ECO:0000256" key="1">
    <source>
        <dbReference type="ARBA" id="ARBA00001946"/>
    </source>
</evidence>
<dbReference type="PROSITE" id="PS50887">
    <property type="entry name" value="GGDEF"/>
    <property type="match status" value="1"/>
</dbReference>
<dbReference type="Pfam" id="PF00990">
    <property type="entry name" value="GGDEF"/>
    <property type="match status" value="1"/>
</dbReference>
<gene>
    <name evidence="4" type="ORF">FLL45_16360</name>
</gene>
<dbReference type="InterPro" id="IPR029787">
    <property type="entry name" value="Nucleotide_cyclase"/>
</dbReference>
<reference evidence="4 5" key="1">
    <citation type="submission" date="2019-06" db="EMBL/GenBank/DDBJ databases">
        <title>Draft genome of Aliikangiella marina GYP-15.</title>
        <authorList>
            <person name="Wang G."/>
        </authorList>
    </citation>
    <scope>NUCLEOTIDE SEQUENCE [LARGE SCALE GENOMIC DNA]</scope>
    <source>
        <strain evidence="4 5">GYP-15</strain>
    </source>
</reference>
<dbReference type="SMART" id="SM00052">
    <property type="entry name" value="EAL"/>
    <property type="match status" value="1"/>
</dbReference>
<dbReference type="RefSeq" id="WP_142943172.1">
    <property type="nucleotide sequence ID" value="NZ_VIKR01000004.1"/>
</dbReference>
<dbReference type="Pfam" id="PF00563">
    <property type="entry name" value="EAL"/>
    <property type="match status" value="1"/>
</dbReference>
<dbReference type="Pfam" id="PF13185">
    <property type="entry name" value="GAF_2"/>
    <property type="match status" value="2"/>
</dbReference>
<dbReference type="SMART" id="SM00065">
    <property type="entry name" value="GAF"/>
    <property type="match status" value="2"/>
</dbReference>
<dbReference type="SUPFAM" id="SSF55781">
    <property type="entry name" value="GAF domain-like"/>
    <property type="match status" value="2"/>
</dbReference>
<dbReference type="PROSITE" id="PS50883">
    <property type="entry name" value="EAL"/>
    <property type="match status" value="1"/>
</dbReference>
<dbReference type="InterPro" id="IPR043128">
    <property type="entry name" value="Rev_trsase/Diguanyl_cyclase"/>
</dbReference>
<sequence>MTPVDQITDTDFKKTPLEKALFQITECAVTTTSIEEYSKELHSIIKQLMYAKNFFVALYEQDQSLVNFVYIVDEYDTSISKEINTLSVEELRRTLTGYMLRTGKIQHLSKADVKRLGEKNVIDHVGTDSYDWLGVPLKYKDEVMGGMVIQSYREDISYGKHEEAILQFVARQIALVLKSKQSERALLDANLVLEQRVIERTQDLKRINSALSKEVKERKKSQEIQAALFQISELVSTTESLREFYHSVHQVIKRLMYAENEYIAILNEDGNKIDFAYFVDQHDEQPGPRDFSGNPNSGGFTEKVLATGNTFLYHRNDDYYGVVGSERCVSWLGVPLKDKHRVFGILAVQSYVDDVVYTRDDQVVLLTIGQQVANAILRKKDSDSLIQAHESLERRVKERTFELEKTIEKRKIVEKRLEFESLHDALTGLPNRLHLSNTLNELLQLEPSERKNPLALLFLDLDRFKIINDSLGHHVGDLFLIEVAKRLKSCLRSDDMVARLGGDEFCVLMPVMDDKNAAFKLSTRILAELKKPVEVANHSLITSASIGVRLAESHETSAETIMSDADAAMYQAKHQGKNRFCYFDANIKKLVTSRMKMERDLRQAVSEKQLFLVYQPIVNIRTNQIDGLEALVRWEHPENGLVSPAEFIPVAEETGLIVEIGEEVIRMACEALAEFKQESILKHLYVNVNVSSLQVLARTLDDHIRQNLLQMGLDSSSLNIEITESILIEDYKAAMSFVRELKSMGVQVYLDDFGTGYSSLSYLHKFPFDAIKLDRSFINALGESGQNRAIVESIGQLAHSLGINIVAEGLETKEQLEVIEQMNYDLIQGFYFAKPMKIQEVKAFVSQFEIDD</sequence>
<dbReference type="SUPFAM" id="SSF141868">
    <property type="entry name" value="EAL domain-like"/>
    <property type="match status" value="1"/>
</dbReference>
<dbReference type="NCBIfam" id="TIGR00254">
    <property type="entry name" value="GGDEF"/>
    <property type="match status" value="1"/>
</dbReference>
<feature type="domain" description="EAL" evidence="2">
    <location>
        <begin position="594"/>
        <end position="849"/>
    </location>
</feature>
<protein>
    <submittedName>
        <fullName evidence="4">EAL domain-containing protein</fullName>
    </submittedName>
</protein>
<dbReference type="Proteomes" id="UP000317839">
    <property type="component" value="Unassembled WGS sequence"/>
</dbReference>
<dbReference type="InterPro" id="IPR029016">
    <property type="entry name" value="GAF-like_dom_sf"/>
</dbReference>
<dbReference type="OrthoDB" id="6597954at2"/>
<dbReference type="InterPro" id="IPR000160">
    <property type="entry name" value="GGDEF_dom"/>
</dbReference>
<organism evidence="4 5">
    <name type="scientific">Aliikangiella marina</name>
    <dbReference type="NCBI Taxonomy" id="1712262"/>
    <lineage>
        <taxon>Bacteria</taxon>
        <taxon>Pseudomonadati</taxon>
        <taxon>Pseudomonadota</taxon>
        <taxon>Gammaproteobacteria</taxon>
        <taxon>Oceanospirillales</taxon>
        <taxon>Pleioneaceae</taxon>
        <taxon>Aliikangiella</taxon>
    </lineage>
</organism>
<dbReference type="FunFam" id="3.30.70.270:FF:000001">
    <property type="entry name" value="Diguanylate cyclase domain protein"/>
    <property type="match status" value="1"/>
</dbReference>
<feature type="domain" description="GGDEF" evidence="3">
    <location>
        <begin position="452"/>
        <end position="585"/>
    </location>
</feature>
<dbReference type="InterPro" id="IPR052155">
    <property type="entry name" value="Biofilm_reg_signaling"/>
</dbReference>